<name>A0A9P6GMM3_9PLEO</name>
<evidence type="ECO:0000256" key="1">
    <source>
        <dbReference type="SAM" id="MobiDB-lite"/>
    </source>
</evidence>
<feature type="region of interest" description="Disordered" evidence="1">
    <location>
        <begin position="307"/>
        <end position="331"/>
    </location>
</feature>
<sequence>MLIRLAGLEQRLYEANARSLRGRHFRAGARIADLLVVLDPPAVLESAPTHVESQTIWMRLKRENPPANLRRTNILVMDMKIVPRELVAARECPAILIGSSQTGSFRLRYEAVVAVEDLARRRPHHETLGRIVRTGSGPLLVTSTIDLFAYHGPGGPVRRLWYGREGGLYGWIIVNRRTSGWNERKPSFKAICLVQLRAYQARVFEQLNGYATQVESPSGGWCVLRLLCDHGNDVNATRLDWDRCMSVNLPPSQLPLHPEGPHSWRRKQSHQAYFRVVHQVVRKTFDDLGWTIVFVVQVALPSTPPLYRSRSSTNAELTRGGQGERRSPTRFPNSSKLAYLLHNVRRVVWRGEKAGNDEWGREIGTRAWVDRPRDPNTVVKNRSYEAATKFTNTLPTHTQLTHLHAIQPTMSLLSSFLIHVLIILRGVEHKIRSVFRRNRKDNDDRCKRFDKFDDVKEAQSRTSSEFAREDIARGDFVC</sequence>
<reference evidence="2" key="1">
    <citation type="journal article" date="2020" name="Mol. Plant Microbe Interact.">
        <title>Genome Sequence of the Biocontrol Agent Coniothyrium minitans strain Conio (IMI 134523).</title>
        <authorList>
            <person name="Patel D."/>
            <person name="Shittu T.A."/>
            <person name="Baroncelli R."/>
            <person name="Muthumeenakshi S."/>
            <person name="Osborne T.H."/>
            <person name="Janganan T.K."/>
            <person name="Sreenivasaprasad S."/>
        </authorList>
    </citation>
    <scope>NUCLEOTIDE SEQUENCE</scope>
    <source>
        <strain evidence="2">Conio</strain>
    </source>
</reference>
<organism evidence="2 3">
    <name type="scientific">Paraphaeosphaeria minitans</name>
    <dbReference type="NCBI Taxonomy" id="565426"/>
    <lineage>
        <taxon>Eukaryota</taxon>
        <taxon>Fungi</taxon>
        <taxon>Dikarya</taxon>
        <taxon>Ascomycota</taxon>
        <taxon>Pezizomycotina</taxon>
        <taxon>Dothideomycetes</taxon>
        <taxon>Pleosporomycetidae</taxon>
        <taxon>Pleosporales</taxon>
        <taxon>Massarineae</taxon>
        <taxon>Didymosphaeriaceae</taxon>
        <taxon>Paraphaeosphaeria</taxon>
    </lineage>
</organism>
<accession>A0A9P6GMM3</accession>
<proteinExistence type="predicted"/>
<evidence type="ECO:0000313" key="2">
    <source>
        <dbReference type="EMBL" id="KAF9738198.1"/>
    </source>
</evidence>
<keyword evidence="3" id="KW-1185">Reference proteome</keyword>
<evidence type="ECO:0000313" key="3">
    <source>
        <dbReference type="Proteomes" id="UP000756921"/>
    </source>
</evidence>
<dbReference type="EMBL" id="WJXW01000003">
    <property type="protein sequence ID" value="KAF9738198.1"/>
    <property type="molecule type" value="Genomic_DNA"/>
</dbReference>
<dbReference type="AlphaFoldDB" id="A0A9P6GMM3"/>
<protein>
    <submittedName>
        <fullName evidence="2">Uncharacterized protein</fullName>
    </submittedName>
</protein>
<dbReference type="Proteomes" id="UP000756921">
    <property type="component" value="Unassembled WGS sequence"/>
</dbReference>
<gene>
    <name evidence="2" type="ORF">PMIN01_03481</name>
</gene>
<comment type="caution">
    <text evidence="2">The sequence shown here is derived from an EMBL/GenBank/DDBJ whole genome shotgun (WGS) entry which is preliminary data.</text>
</comment>